<evidence type="ECO:0000256" key="1">
    <source>
        <dbReference type="ARBA" id="ARBA00004123"/>
    </source>
</evidence>
<protein>
    <recommendedName>
        <fullName evidence="8">Homeobox domain-containing protein</fullName>
    </recommendedName>
</protein>
<dbReference type="EMBL" id="CAJPEV010001191">
    <property type="protein sequence ID" value="CAG0891270.1"/>
    <property type="molecule type" value="Genomic_DNA"/>
</dbReference>
<gene>
    <name evidence="9" type="ORF">DSTB1V02_LOCUS6476</name>
</gene>
<organism evidence="9">
    <name type="scientific">Darwinula stevensoni</name>
    <dbReference type="NCBI Taxonomy" id="69355"/>
    <lineage>
        <taxon>Eukaryota</taxon>
        <taxon>Metazoa</taxon>
        <taxon>Ecdysozoa</taxon>
        <taxon>Arthropoda</taxon>
        <taxon>Crustacea</taxon>
        <taxon>Oligostraca</taxon>
        <taxon>Ostracoda</taxon>
        <taxon>Podocopa</taxon>
        <taxon>Podocopida</taxon>
        <taxon>Darwinulocopina</taxon>
        <taxon>Darwinuloidea</taxon>
        <taxon>Darwinulidae</taxon>
        <taxon>Darwinula</taxon>
    </lineage>
</organism>
<evidence type="ECO:0000256" key="7">
    <source>
        <dbReference type="SAM" id="MobiDB-lite"/>
    </source>
</evidence>
<feature type="DNA-binding region" description="Homeobox" evidence="5">
    <location>
        <begin position="50"/>
        <end position="109"/>
    </location>
</feature>
<dbReference type="PROSITE" id="PS00027">
    <property type="entry name" value="HOMEOBOX_1"/>
    <property type="match status" value="1"/>
</dbReference>
<dbReference type="Pfam" id="PF00046">
    <property type="entry name" value="Homeodomain"/>
    <property type="match status" value="1"/>
</dbReference>
<dbReference type="InterPro" id="IPR042768">
    <property type="entry name" value="MNX1/Ceh-12"/>
</dbReference>
<feature type="domain" description="Homeobox" evidence="8">
    <location>
        <begin position="48"/>
        <end position="108"/>
    </location>
</feature>
<dbReference type="SMART" id="SM00389">
    <property type="entry name" value="HOX"/>
    <property type="match status" value="1"/>
</dbReference>
<dbReference type="SUPFAM" id="SSF46689">
    <property type="entry name" value="Homeodomain-like"/>
    <property type="match status" value="1"/>
</dbReference>
<dbReference type="InterPro" id="IPR020479">
    <property type="entry name" value="HD_metazoa"/>
</dbReference>
<dbReference type="InterPro" id="IPR009057">
    <property type="entry name" value="Homeodomain-like_sf"/>
</dbReference>
<feature type="region of interest" description="Disordered" evidence="7">
    <location>
        <begin position="1"/>
        <end position="49"/>
    </location>
</feature>
<evidence type="ECO:0000256" key="3">
    <source>
        <dbReference type="ARBA" id="ARBA00023155"/>
    </source>
</evidence>
<dbReference type="GO" id="GO:0005634">
    <property type="term" value="C:nucleus"/>
    <property type="evidence" value="ECO:0007669"/>
    <property type="project" value="UniProtKB-SubCell"/>
</dbReference>
<sequence>MNSRMGASLPRVSDGVQFASPPRELDKLQNQSGGAELQMDPVPGSTRTYLKPERFERACFRLLELEKQFKQNKYLSRPKRFEVATALMLTETQVKIWFQNRRMKWKRSKKAQQESKGKSGEEKKKGERGGGGGGGGGGEDREEGVGTIATAAVTSTVTAPDSTAVMVTRGGNFPAPPPAHINSQSAPRSTLPFPALPDPIYRPYVM</sequence>
<keyword evidence="10" id="KW-1185">Reference proteome</keyword>
<evidence type="ECO:0000256" key="5">
    <source>
        <dbReference type="PROSITE-ProRule" id="PRU00108"/>
    </source>
</evidence>
<dbReference type="AlphaFoldDB" id="A0A7R8XBI6"/>
<comment type="subcellular location">
    <subcellularLocation>
        <location evidence="1 5 6">Nucleus</location>
    </subcellularLocation>
</comment>
<evidence type="ECO:0000256" key="6">
    <source>
        <dbReference type="RuleBase" id="RU000682"/>
    </source>
</evidence>
<dbReference type="Proteomes" id="UP000677054">
    <property type="component" value="Unassembled WGS sequence"/>
</dbReference>
<dbReference type="GO" id="GO:1990837">
    <property type="term" value="F:sequence-specific double-stranded DNA binding"/>
    <property type="evidence" value="ECO:0007669"/>
    <property type="project" value="TreeGrafter"/>
</dbReference>
<feature type="compositionally biased region" description="Basic and acidic residues" evidence="7">
    <location>
        <begin position="111"/>
        <end position="128"/>
    </location>
</feature>
<name>A0A7R8XBI6_9CRUS</name>
<dbReference type="Gene3D" id="1.10.10.60">
    <property type="entry name" value="Homeodomain-like"/>
    <property type="match status" value="1"/>
</dbReference>
<accession>A0A7R8XBI6</accession>
<evidence type="ECO:0000313" key="9">
    <source>
        <dbReference type="EMBL" id="CAD7246628.1"/>
    </source>
</evidence>
<dbReference type="EMBL" id="LR900708">
    <property type="protein sequence ID" value="CAD7246628.1"/>
    <property type="molecule type" value="Genomic_DNA"/>
</dbReference>
<dbReference type="CDD" id="cd00086">
    <property type="entry name" value="homeodomain"/>
    <property type="match status" value="1"/>
</dbReference>
<evidence type="ECO:0000256" key="4">
    <source>
        <dbReference type="ARBA" id="ARBA00023242"/>
    </source>
</evidence>
<evidence type="ECO:0000259" key="8">
    <source>
        <dbReference type="PROSITE" id="PS50071"/>
    </source>
</evidence>
<evidence type="ECO:0000256" key="2">
    <source>
        <dbReference type="ARBA" id="ARBA00023125"/>
    </source>
</evidence>
<dbReference type="OrthoDB" id="6159439at2759"/>
<dbReference type="PANTHER" id="PTHR24335">
    <property type="entry name" value="MOTOR NEURON AND PANCREAS HOMEOBOX PROTEIN"/>
    <property type="match status" value="1"/>
</dbReference>
<dbReference type="InterPro" id="IPR001356">
    <property type="entry name" value="HD"/>
</dbReference>
<dbReference type="GO" id="GO:0007417">
    <property type="term" value="P:central nervous system development"/>
    <property type="evidence" value="ECO:0007669"/>
    <property type="project" value="TreeGrafter"/>
</dbReference>
<dbReference type="InterPro" id="IPR017970">
    <property type="entry name" value="Homeobox_CS"/>
</dbReference>
<dbReference type="PRINTS" id="PR00024">
    <property type="entry name" value="HOMEOBOX"/>
</dbReference>
<keyword evidence="4 5" id="KW-0539">Nucleus</keyword>
<feature type="region of interest" description="Disordered" evidence="7">
    <location>
        <begin position="167"/>
        <end position="197"/>
    </location>
</feature>
<dbReference type="GO" id="GO:0000981">
    <property type="term" value="F:DNA-binding transcription factor activity, RNA polymerase II-specific"/>
    <property type="evidence" value="ECO:0007669"/>
    <property type="project" value="InterPro"/>
</dbReference>
<proteinExistence type="predicted"/>
<feature type="region of interest" description="Disordered" evidence="7">
    <location>
        <begin position="105"/>
        <end position="153"/>
    </location>
</feature>
<dbReference type="GO" id="GO:0048812">
    <property type="term" value="P:neuron projection morphogenesis"/>
    <property type="evidence" value="ECO:0007669"/>
    <property type="project" value="TreeGrafter"/>
</dbReference>
<evidence type="ECO:0000313" key="10">
    <source>
        <dbReference type="Proteomes" id="UP000677054"/>
    </source>
</evidence>
<dbReference type="PROSITE" id="PS50071">
    <property type="entry name" value="HOMEOBOX_2"/>
    <property type="match status" value="1"/>
</dbReference>
<keyword evidence="2 5" id="KW-0238">DNA-binding</keyword>
<keyword evidence="3 5" id="KW-0371">Homeobox</keyword>
<dbReference type="PANTHER" id="PTHR24335:SF4">
    <property type="entry name" value="EXTRA-EXTRA"/>
    <property type="match status" value="1"/>
</dbReference>
<reference evidence="9" key="1">
    <citation type="submission" date="2020-11" db="EMBL/GenBank/DDBJ databases">
        <authorList>
            <person name="Tran Van P."/>
        </authorList>
    </citation>
    <scope>NUCLEOTIDE SEQUENCE</scope>
</reference>